<dbReference type="SUPFAM" id="SSF160214">
    <property type="entry name" value="FlaG-like"/>
    <property type="match status" value="1"/>
</dbReference>
<dbReference type="Proteomes" id="UP000472676">
    <property type="component" value="Unassembled WGS sequence"/>
</dbReference>
<proteinExistence type="predicted"/>
<keyword evidence="2" id="KW-1185">Reference proteome</keyword>
<comment type="caution">
    <text evidence="1">The sequence shown here is derived from an EMBL/GenBank/DDBJ whole genome shotgun (WGS) entry which is preliminary data.</text>
</comment>
<keyword evidence="1" id="KW-0969">Cilium</keyword>
<accession>A0A6M2BQ52</accession>
<dbReference type="Gene3D" id="3.30.160.170">
    <property type="entry name" value="FlaG-like"/>
    <property type="match status" value="1"/>
</dbReference>
<keyword evidence="1" id="KW-0966">Cell projection</keyword>
<evidence type="ECO:0000313" key="2">
    <source>
        <dbReference type="Proteomes" id="UP000472676"/>
    </source>
</evidence>
<dbReference type="Pfam" id="PF03646">
    <property type="entry name" value="FlaG"/>
    <property type="match status" value="1"/>
</dbReference>
<evidence type="ECO:0000313" key="1">
    <source>
        <dbReference type="EMBL" id="NGY04420.1"/>
    </source>
</evidence>
<keyword evidence="1" id="KW-0282">Flagellum</keyword>
<reference evidence="1 2" key="1">
    <citation type="journal article" date="2014" name="Int. J. Syst. Evol. Microbiol.">
        <title>Solimonas terrae sp. nov., isolated from soil.</title>
        <authorList>
            <person name="Kim S.J."/>
            <person name="Moon J.Y."/>
            <person name="Weon H.Y."/>
            <person name="Ahn J.H."/>
            <person name="Chen W.M."/>
            <person name="Kwon S.W."/>
        </authorList>
    </citation>
    <scope>NUCLEOTIDE SEQUENCE [LARGE SCALE GENOMIC DNA]</scope>
    <source>
        <strain evidence="1 2">KIS83-12</strain>
    </source>
</reference>
<protein>
    <submittedName>
        <fullName evidence="1">Flagellar protein FlaG</fullName>
    </submittedName>
</protein>
<name>A0A6M2BQ52_9GAMM</name>
<sequence length="118" mass="12403">MADLINAVEATAASSGRGLDVVRQTVTDTTVPAASGAGDQKPVADDSELRAALQALAGPAQNRDVGLDYRVDPDLGRVIVELVDRKDGTVLRQIPSEEALRLARLMKDGRGILVQAQA</sequence>
<dbReference type="InterPro" id="IPR005186">
    <property type="entry name" value="FlaG"/>
</dbReference>
<dbReference type="InterPro" id="IPR035924">
    <property type="entry name" value="FlaG-like_sf"/>
</dbReference>
<dbReference type="EMBL" id="JAAMOW010000003">
    <property type="protein sequence ID" value="NGY04420.1"/>
    <property type="molecule type" value="Genomic_DNA"/>
</dbReference>
<organism evidence="1 2">
    <name type="scientific">Solimonas terrae</name>
    <dbReference type="NCBI Taxonomy" id="1396819"/>
    <lineage>
        <taxon>Bacteria</taxon>
        <taxon>Pseudomonadati</taxon>
        <taxon>Pseudomonadota</taxon>
        <taxon>Gammaproteobacteria</taxon>
        <taxon>Nevskiales</taxon>
        <taxon>Nevskiaceae</taxon>
        <taxon>Solimonas</taxon>
    </lineage>
</organism>
<gene>
    <name evidence="1" type="ORF">G7Y85_06575</name>
</gene>
<dbReference type="PANTHER" id="PTHR37166">
    <property type="entry name" value="PROTEIN FLAG"/>
    <property type="match status" value="1"/>
</dbReference>
<dbReference type="RefSeq" id="WP_166253766.1">
    <property type="nucleotide sequence ID" value="NZ_JAAMOW010000003.1"/>
</dbReference>
<dbReference type="AlphaFoldDB" id="A0A6M2BQ52"/>
<dbReference type="PANTHER" id="PTHR37166:SF1">
    <property type="entry name" value="PROTEIN FLAG"/>
    <property type="match status" value="1"/>
</dbReference>